<feature type="domain" description="Thiamine pyrophosphate enzyme N-terminal TPP-binding" evidence="7">
    <location>
        <begin position="16"/>
        <end position="129"/>
    </location>
</feature>
<dbReference type="GO" id="GO:0070204">
    <property type="term" value="F:2-succinyl-5-enolpyruvyl-6-hydroxy-3-cyclohexene-1-carboxylic-acid synthase activity"/>
    <property type="evidence" value="ECO:0007669"/>
    <property type="project" value="UniProtKB-UniRule"/>
</dbReference>
<dbReference type="NCBIfam" id="TIGR00173">
    <property type="entry name" value="menD"/>
    <property type="match status" value="1"/>
</dbReference>
<evidence type="ECO:0000313" key="9">
    <source>
        <dbReference type="EMBL" id="ACL46437.1"/>
    </source>
</evidence>
<dbReference type="Pfam" id="PF02776">
    <property type="entry name" value="TPP_enzyme_N"/>
    <property type="match status" value="1"/>
</dbReference>
<gene>
    <name evidence="6" type="primary">menD</name>
    <name evidence="9" type="ordered locus">Cyan7425_4123</name>
</gene>
<dbReference type="InterPro" id="IPR012001">
    <property type="entry name" value="Thiamin_PyroP_enz_TPP-bd_dom"/>
</dbReference>
<keyword evidence="2 6" id="KW-0479">Metal-binding</keyword>
<dbReference type="GO" id="GO:0042372">
    <property type="term" value="P:phylloquinone biosynthetic process"/>
    <property type="evidence" value="ECO:0007669"/>
    <property type="project" value="UniProtKB-UniRule"/>
</dbReference>
<reference evidence="9" key="1">
    <citation type="submission" date="2009-01" db="EMBL/GenBank/DDBJ databases">
        <title>Complete sequence of chromosome Cyanothece sp. PCC 7425.</title>
        <authorList>
            <consortium name="US DOE Joint Genome Institute"/>
            <person name="Lucas S."/>
            <person name="Copeland A."/>
            <person name="Lapidus A."/>
            <person name="Glavina del Rio T."/>
            <person name="Dalin E."/>
            <person name="Tice H."/>
            <person name="Bruce D."/>
            <person name="Goodwin L."/>
            <person name="Pitluck S."/>
            <person name="Sims D."/>
            <person name="Meineke L."/>
            <person name="Brettin T."/>
            <person name="Detter J.C."/>
            <person name="Han C."/>
            <person name="Larimer F."/>
            <person name="Land M."/>
            <person name="Hauser L."/>
            <person name="Kyrpides N."/>
            <person name="Ovchinnikova G."/>
            <person name="Liberton M."/>
            <person name="Stoeckel J."/>
            <person name="Banerjee A."/>
            <person name="Singh A."/>
            <person name="Page L."/>
            <person name="Sato H."/>
            <person name="Zhao L."/>
            <person name="Sherman L."/>
            <person name="Pakrasi H."/>
            <person name="Richardson P."/>
        </authorList>
    </citation>
    <scope>NUCLEOTIDE SEQUENCE</scope>
    <source>
        <strain evidence="9">PCC 7425</strain>
    </source>
</reference>
<dbReference type="Pfam" id="PF16582">
    <property type="entry name" value="TPP_enzyme_M_2"/>
    <property type="match status" value="1"/>
</dbReference>
<evidence type="ECO:0000256" key="5">
    <source>
        <dbReference type="ARBA" id="ARBA00023211"/>
    </source>
</evidence>
<dbReference type="GO" id="GO:0009234">
    <property type="term" value="P:menaquinone biosynthetic process"/>
    <property type="evidence" value="ECO:0007669"/>
    <property type="project" value="InterPro"/>
</dbReference>
<organism evidence="9">
    <name type="scientific">Cyanothece sp. (strain PCC 7425 / ATCC 29141)</name>
    <dbReference type="NCBI Taxonomy" id="395961"/>
    <lineage>
        <taxon>Bacteria</taxon>
        <taxon>Bacillati</taxon>
        <taxon>Cyanobacteriota</taxon>
        <taxon>Cyanophyceae</taxon>
        <taxon>Gomontiellales</taxon>
        <taxon>Cyanothecaceae</taxon>
        <taxon>Cyanothece</taxon>
    </lineage>
</organism>
<dbReference type="GO" id="GO:0030976">
    <property type="term" value="F:thiamine pyrophosphate binding"/>
    <property type="evidence" value="ECO:0007669"/>
    <property type="project" value="UniProtKB-UniRule"/>
</dbReference>
<dbReference type="CDD" id="cd07037">
    <property type="entry name" value="TPP_PYR_MenD"/>
    <property type="match status" value="1"/>
</dbReference>
<dbReference type="OrthoDB" id="9791859at2"/>
<evidence type="ECO:0000256" key="1">
    <source>
        <dbReference type="ARBA" id="ARBA00022679"/>
    </source>
</evidence>
<comment type="catalytic activity">
    <reaction evidence="6">
        <text>isochorismate + 2-oxoglutarate + H(+) = 5-enolpyruvoyl-6-hydroxy-2-succinyl-cyclohex-3-ene-1-carboxylate + CO2</text>
        <dbReference type="Rhea" id="RHEA:25593"/>
        <dbReference type="ChEBI" id="CHEBI:15378"/>
        <dbReference type="ChEBI" id="CHEBI:16526"/>
        <dbReference type="ChEBI" id="CHEBI:16810"/>
        <dbReference type="ChEBI" id="CHEBI:29780"/>
        <dbReference type="ChEBI" id="CHEBI:58818"/>
        <dbReference type="EC" id="2.2.1.9"/>
    </reaction>
</comment>
<comment type="subunit">
    <text evidence="6">Homodimer.</text>
</comment>
<evidence type="ECO:0000256" key="2">
    <source>
        <dbReference type="ARBA" id="ARBA00022723"/>
    </source>
</evidence>
<dbReference type="HOGENOM" id="CLU_006051_3_0_3"/>
<evidence type="ECO:0000259" key="8">
    <source>
        <dbReference type="Pfam" id="PF16582"/>
    </source>
</evidence>
<evidence type="ECO:0000256" key="6">
    <source>
        <dbReference type="HAMAP-Rule" id="MF_01659"/>
    </source>
</evidence>
<protein>
    <recommendedName>
        <fullName evidence="6">2-succinyl-5-enolpyruvyl-6-hydroxy-3-cyclohexene-1-carboxylate synthase</fullName>
        <shortName evidence="6">SEPHCHC synthase</shortName>
        <ecNumber evidence="6">2.2.1.9</ecNumber>
    </recommendedName>
</protein>
<dbReference type="STRING" id="395961.Cyan7425_4123"/>
<dbReference type="PIRSF" id="PIRSF004983">
    <property type="entry name" value="MenD"/>
    <property type="match status" value="1"/>
</dbReference>
<dbReference type="HAMAP" id="MF_01659">
    <property type="entry name" value="MenD"/>
    <property type="match status" value="1"/>
</dbReference>
<comment type="pathway">
    <text evidence="6">Quinol/quinone metabolism; 1,4-dihydroxy-2-naphthoate biosynthesis; 1,4-dihydroxy-2-naphthoate from chorismate: step 2/7.</text>
</comment>
<comment type="similarity">
    <text evidence="6">Belongs to the TPP enzyme family. MenD subfamily.</text>
</comment>
<dbReference type="PANTHER" id="PTHR42916:SF1">
    <property type="entry name" value="PROTEIN PHYLLO, CHLOROPLASTIC"/>
    <property type="match status" value="1"/>
</dbReference>
<evidence type="ECO:0000259" key="7">
    <source>
        <dbReference type="Pfam" id="PF02776"/>
    </source>
</evidence>
<dbReference type="KEGG" id="cyn:Cyan7425_4123"/>
<dbReference type="UniPathway" id="UPA00995"/>
<evidence type="ECO:0000256" key="3">
    <source>
        <dbReference type="ARBA" id="ARBA00022842"/>
    </source>
</evidence>
<keyword evidence="4 6" id="KW-0786">Thiamine pyrophosphate</keyword>
<sequence length="590" mass="65741">MAKVGLDFRNLNTLWASILVETLHRLGLTTAVLCPGSRSAPLTVAFARHSEIEAIPVLDERSAAFFALGLARQSGLPVALVCTSGTAAANFYPALIEARESRVALLVLTADRPPELRHCHAGQAIDQVKLYGHYPQWQTELAVPDLENLAYLRQTVVHAWQRSLLPTPGPVHLNIPLRDPLAPVLQPEIAELEAHFPTDFLTAIQPPAQLLTTVTAGLDPLIKQWQSCDRGVIIAGPVQPHDSQGYCRGIASLCQVLGWPVLADGLSPLRNYAELNPFLISTYDLLLRHPDQAERLRSQIVVQLGELPTSKPLRTWLQHTQPRTWLIAPGLDNFDPLHGQTTTLDLNVETLARALEQVEFEPRSLDYCKQWLSLDHRIKASIQAAFEEIDWLFEPKVAWMLSQILPPATPLFIASSMPVRDLETYWQPGTSRIQPYFNRGANGIDGTLSTALGIAYRQNPAVLLTGDLSLLHDVNGFLISNFLQNNHWQGHLTIVLINNNGGGIFANLPIANFEPPFETFFATPQNINFAQLCLTYGVDYELIQSWPQLKARLNPLPETGIRLLEIQSDRRRDAQQRRFYAEQLVHSAAT</sequence>
<dbReference type="Gene3D" id="3.40.50.970">
    <property type="match status" value="2"/>
</dbReference>
<feature type="domain" description="Menaquinone biosynthesis protein MenD middle" evidence="8">
    <location>
        <begin position="224"/>
        <end position="413"/>
    </location>
</feature>
<evidence type="ECO:0000256" key="4">
    <source>
        <dbReference type="ARBA" id="ARBA00023052"/>
    </source>
</evidence>
<dbReference type="Gene3D" id="3.40.50.1220">
    <property type="entry name" value="TPP-binding domain"/>
    <property type="match status" value="1"/>
</dbReference>
<dbReference type="EC" id="2.2.1.9" evidence="6"/>
<proteinExistence type="inferred from homology"/>
<dbReference type="InterPro" id="IPR029061">
    <property type="entry name" value="THDP-binding"/>
</dbReference>
<dbReference type="GO" id="GO:0030145">
    <property type="term" value="F:manganese ion binding"/>
    <property type="evidence" value="ECO:0007669"/>
    <property type="project" value="UniProtKB-UniRule"/>
</dbReference>
<comment type="pathway">
    <text evidence="6">Cofactor biosynthesis; phylloquinone biosynthesis.</text>
</comment>
<comment type="cofactor">
    <cofactor evidence="6">
        <name>thiamine diphosphate</name>
        <dbReference type="ChEBI" id="CHEBI:58937"/>
    </cofactor>
    <text evidence="6">Binds 1 thiamine pyrophosphate per subunit.</text>
</comment>
<dbReference type="SUPFAM" id="SSF52518">
    <property type="entry name" value="Thiamin diphosphate-binding fold (THDP-binding)"/>
    <property type="match status" value="2"/>
</dbReference>
<comment type="cofactor">
    <cofactor evidence="6">
        <name>Mg(2+)</name>
        <dbReference type="ChEBI" id="CHEBI:18420"/>
    </cofactor>
    <cofactor evidence="6">
        <name>Mn(2+)</name>
        <dbReference type="ChEBI" id="CHEBI:29035"/>
    </cofactor>
</comment>
<name>B8HWL1_CYAP4</name>
<dbReference type="UniPathway" id="UPA01057">
    <property type="reaction ID" value="UER00164"/>
</dbReference>
<dbReference type="PANTHER" id="PTHR42916">
    <property type="entry name" value="2-SUCCINYL-5-ENOLPYRUVYL-6-HYDROXY-3-CYCLOHEXENE-1-CARBOXYLATE SYNTHASE"/>
    <property type="match status" value="1"/>
</dbReference>
<keyword evidence="5 6" id="KW-0464">Manganese</keyword>
<dbReference type="InterPro" id="IPR032264">
    <property type="entry name" value="MenD_middle"/>
</dbReference>
<dbReference type="AlphaFoldDB" id="B8HWL1"/>
<dbReference type="GO" id="GO:0000287">
    <property type="term" value="F:magnesium ion binding"/>
    <property type="evidence" value="ECO:0007669"/>
    <property type="project" value="UniProtKB-UniRule"/>
</dbReference>
<comment type="function">
    <text evidence="6">Catalyzes the thiamine diphosphate-dependent decarboxylation of 2-oxoglutarate and the subsequent addition of the resulting succinic semialdehyde-thiamine pyrophosphate anion to isochorismate to yield 2-succinyl-5-enolpyruvyl-6-hydroxy-3-cyclohexene-1-carboxylate (SEPHCHC).</text>
</comment>
<keyword evidence="3 6" id="KW-0460">Magnesium</keyword>
<dbReference type="eggNOG" id="COG1165">
    <property type="taxonomic scope" value="Bacteria"/>
</dbReference>
<dbReference type="EMBL" id="CP001344">
    <property type="protein sequence ID" value="ACL46437.1"/>
    <property type="molecule type" value="Genomic_DNA"/>
</dbReference>
<accession>B8HWL1</accession>
<keyword evidence="1 6" id="KW-0808">Transferase</keyword>
<dbReference type="InterPro" id="IPR004433">
    <property type="entry name" value="MenaQ_synth_MenD"/>
</dbReference>
<dbReference type="CDD" id="cd02009">
    <property type="entry name" value="TPP_SHCHC_synthase"/>
    <property type="match status" value="1"/>
</dbReference>